<protein>
    <submittedName>
        <fullName evidence="6">FliA/WhiG family RNA polymerase sigma factor</fullName>
    </submittedName>
</protein>
<evidence type="ECO:0000256" key="2">
    <source>
        <dbReference type="ARBA" id="ARBA00023082"/>
    </source>
</evidence>
<keyword evidence="4" id="KW-0804">Transcription</keyword>
<keyword evidence="2" id="KW-0731">Sigma factor</keyword>
<dbReference type="KEGG" id="dbc:MFMK1_003460"/>
<organism evidence="6 7">
    <name type="scientific">Metallumcola ferriviriculae</name>
    <dbReference type="NCBI Taxonomy" id="3039180"/>
    <lineage>
        <taxon>Bacteria</taxon>
        <taxon>Bacillati</taxon>
        <taxon>Bacillota</taxon>
        <taxon>Clostridia</taxon>
        <taxon>Neomoorellales</taxon>
        <taxon>Desulfitibacteraceae</taxon>
        <taxon>Metallumcola</taxon>
    </lineage>
</organism>
<dbReference type="Pfam" id="PF04539">
    <property type="entry name" value="Sigma70_r3"/>
    <property type="match status" value="1"/>
</dbReference>
<dbReference type="Pfam" id="PF04542">
    <property type="entry name" value="Sigma70_r2"/>
    <property type="match status" value="1"/>
</dbReference>
<evidence type="ECO:0000313" key="6">
    <source>
        <dbReference type="EMBL" id="WRO23597.1"/>
    </source>
</evidence>
<dbReference type="GO" id="GO:0003677">
    <property type="term" value="F:DNA binding"/>
    <property type="evidence" value="ECO:0007669"/>
    <property type="project" value="UniProtKB-KW"/>
</dbReference>
<dbReference type="NCBIfam" id="TIGR02937">
    <property type="entry name" value="sigma70-ECF"/>
    <property type="match status" value="1"/>
</dbReference>
<dbReference type="CDD" id="cd06171">
    <property type="entry name" value="Sigma70_r4"/>
    <property type="match status" value="1"/>
</dbReference>
<dbReference type="InterPro" id="IPR012845">
    <property type="entry name" value="RNA_pol_sigma_FliA_WhiG"/>
</dbReference>
<evidence type="ECO:0000256" key="3">
    <source>
        <dbReference type="ARBA" id="ARBA00023125"/>
    </source>
</evidence>
<dbReference type="InterPro" id="IPR007624">
    <property type="entry name" value="RNA_pol_sigma70_r3"/>
</dbReference>
<dbReference type="PANTHER" id="PTHR30385:SF7">
    <property type="entry name" value="RNA POLYMERASE SIGMA FACTOR FLIA"/>
    <property type="match status" value="1"/>
</dbReference>
<dbReference type="GO" id="GO:0006352">
    <property type="term" value="P:DNA-templated transcription initiation"/>
    <property type="evidence" value="ECO:0007669"/>
    <property type="project" value="InterPro"/>
</dbReference>
<dbReference type="InterPro" id="IPR013325">
    <property type="entry name" value="RNA_pol_sigma_r2"/>
</dbReference>
<feature type="domain" description="RNA polymerase sigma-70" evidence="5">
    <location>
        <begin position="213"/>
        <end position="239"/>
    </location>
</feature>
<dbReference type="InterPro" id="IPR013324">
    <property type="entry name" value="RNA_pol_sigma_r3/r4-like"/>
</dbReference>
<dbReference type="EMBL" id="CP121694">
    <property type="protein sequence ID" value="WRO23597.1"/>
    <property type="molecule type" value="Genomic_DNA"/>
</dbReference>
<name>A0AAU0UTF7_9FIRM</name>
<dbReference type="PROSITE" id="PS00716">
    <property type="entry name" value="SIGMA70_2"/>
    <property type="match status" value="1"/>
</dbReference>
<keyword evidence="3" id="KW-0238">DNA-binding</keyword>
<dbReference type="GO" id="GO:0003899">
    <property type="term" value="F:DNA-directed RNA polymerase activity"/>
    <property type="evidence" value="ECO:0007669"/>
    <property type="project" value="InterPro"/>
</dbReference>
<dbReference type="InterPro" id="IPR007627">
    <property type="entry name" value="RNA_pol_sigma70_r2"/>
</dbReference>
<dbReference type="PANTHER" id="PTHR30385">
    <property type="entry name" value="SIGMA FACTOR F FLAGELLAR"/>
    <property type="match status" value="1"/>
</dbReference>
<dbReference type="Proteomes" id="UP001329915">
    <property type="component" value="Chromosome"/>
</dbReference>
<dbReference type="Gene3D" id="1.20.140.160">
    <property type="match status" value="1"/>
</dbReference>
<dbReference type="PIRSF" id="PIRSF000770">
    <property type="entry name" value="RNA_pol_sigma-SigE/K"/>
    <property type="match status" value="1"/>
</dbReference>
<dbReference type="SUPFAM" id="SSF88659">
    <property type="entry name" value="Sigma3 and sigma4 domains of RNA polymerase sigma factors"/>
    <property type="match status" value="2"/>
</dbReference>
<keyword evidence="1" id="KW-0805">Transcription regulation</keyword>
<reference evidence="6 7" key="1">
    <citation type="submission" date="2023-04" db="EMBL/GenBank/DDBJ databases">
        <authorList>
            <person name="Hsu D."/>
        </authorList>
    </citation>
    <scope>NUCLEOTIDE SEQUENCE [LARGE SCALE GENOMIC DNA]</scope>
    <source>
        <strain evidence="6 7">MK1</strain>
    </source>
</reference>
<dbReference type="NCBIfam" id="NF005413">
    <property type="entry name" value="PRK06986.1"/>
    <property type="match status" value="1"/>
</dbReference>
<accession>A0AAU0UTF7</accession>
<keyword evidence="7" id="KW-1185">Reference proteome</keyword>
<sequence length="248" mass="28391">MGYPHAKLWDAYFQGEKDLRGKLIETYLPLVKKVVGRLQVAIPKIMDEQDLTGFGVLGLMDAMDKFDPSRGINFEAYAAHRIRGSIIDEIRKNYWVPRSVMEKIDKIQKTAAVLEQKLKREVSEEEVALELGMSAGEIYRITAQINYLSLTHLEEMLFDEGNQELKDIIPDPASAPEQLIENKIQLEMLSEALRKLPEREKLVLSLYYYEELTLKEIGLVLEVSESRISQLHSRAISKLRSVIVEDGL</sequence>
<dbReference type="InterPro" id="IPR014284">
    <property type="entry name" value="RNA_pol_sigma-70_dom"/>
</dbReference>
<dbReference type="AlphaFoldDB" id="A0AAU0UTF7"/>
<evidence type="ECO:0000256" key="1">
    <source>
        <dbReference type="ARBA" id="ARBA00023015"/>
    </source>
</evidence>
<dbReference type="Gene3D" id="1.10.1740.10">
    <property type="match status" value="1"/>
</dbReference>
<dbReference type="NCBIfam" id="TIGR02479">
    <property type="entry name" value="FliA_WhiG"/>
    <property type="match status" value="1"/>
</dbReference>
<proteinExistence type="predicted"/>
<evidence type="ECO:0000259" key="5">
    <source>
        <dbReference type="PROSITE" id="PS00716"/>
    </source>
</evidence>
<dbReference type="InterPro" id="IPR000943">
    <property type="entry name" value="RNA_pol_sigma70"/>
</dbReference>
<evidence type="ECO:0000313" key="7">
    <source>
        <dbReference type="Proteomes" id="UP001329915"/>
    </source>
</evidence>
<evidence type="ECO:0000256" key="4">
    <source>
        <dbReference type="ARBA" id="ARBA00023163"/>
    </source>
</evidence>
<dbReference type="PRINTS" id="PR00046">
    <property type="entry name" value="SIGMA70FCT"/>
</dbReference>
<dbReference type="InterPro" id="IPR007630">
    <property type="entry name" value="RNA_pol_sigma70_r4"/>
</dbReference>
<gene>
    <name evidence="6" type="ORF">MFMK1_003460</name>
</gene>
<dbReference type="GO" id="GO:0016987">
    <property type="term" value="F:sigma factor activity"/>
    <property type="evidence" value="ECO:0007669"/>
    <property type="project" value="UniProtKB-KW"/>
</dbReference>
<dbReference type="SUPFAM" id="SSF88946">
    <property type="entry name" value="Sigma2 domain of RNA polymerase sigma factors"/>
    <property type="match status" value="1"/>
</dbReference>
<dbReference type="Pfam" id="PF04545">
    <property type="entry name" value="Sigma70_r4"/>
    <property type="match status" value="1"/>
</dbReference>
<dbReference type="RefSeq" id="WP_366922975.1">
    <property type="nucleotide sequence ID" value="NZ_CP121694.1"/>
</dbReference>